<dbReference type="OrthoDB" id="9805159at2"/>
<comment type="caution">
    <text evidence="3">The sequence shown here is derived from an EMBL/GenBank/DDBJ whole genome shotgun (WGS) entry which is preliminary data.</text>
</comment>
<dbReference type="GO" id="GO:0016757">
    <property type="term" value="F:glycosyltransferase activity"/>
    <property type="evidence" value="ECO:0007669"/>
    <property type="project" value="UniProtKB-KW"/>
</dbReference>
<evidence type="ECO:0000313" key="3">
    <source>
        <dbReference type="EMBL" id="PTN09867.1"/>
    </source>
</evidence>
<dbReference type="Gene3D" id="3.90.400.10">
    <property type="entry name" value="Oligo-1,6-glucosidase, Domain 2"/>
    <property type="match status" value="1"/>
</dbReference>
<keyword evidence="4" id="KW-1185">Reference proteome</keyword>
<evidence type="ECO:0000313" key="4">
    <source>
        <dbReference type="Proteomes" id="UP000243525"/>
    </source>
</evidence>
<dbReference type="RefSeq" id="WP_107821253.1">
    <property type="nucleotide sequence ID" value="NZ_OY782574.1"/>
</dbReference>
<dbReference type="InterPro" id="IPR045857">
    <property type="entry name" value="O16G_dom_2"/>
</dbReference>
<accession>A0A2T5C4U5</accession>
<dbReference type="InterPro" id="IPR017853">
    <property type="entry name" value="GH"/>
</dbReference>
<evidence type="ECO:0000256" key="2">
    <source>
        <dbReference type="ARBA" id="ARBA00022679"/>
    </source>
</evidence>
<organism evidence="3 4">
    <name type="scientific">Mangrovibacterium marinum</name>
    <dbReference type="NCBI Taxonomy" id="1639118"/>
    <lineage>
        <taxon>Bacteria</taxon>
        <taxon>Pseudomonadati</taxon>
        <taxon>Bacteroidota</taxon>
        <taxon>Bacteroidia</taxon>
        <taxon>Marinilabiliales</taxon>
        <taxon>Prolixibacteraceae</taxon>
        <taxon>Mangrovibacterium</taxon>
    </lineage>
</organism>
<dbReference type="GO" id="GO:0005975">
    <property type="term" value="P:carbohydrate metabolic process"/>
    <property type="evidence" value="ECO:0007669"/>
    <property type="project" value="InterPro"/>
</dbReference>
<name>A0A2T5C4U5_9BACT</name>
<dbReference type="EMBL" id="QAAD01000003">
    <property type="protein sequence ID" value="PTN09867.1"/>
    <property type="molecule type" value="Genomic_DNA"/>
</dbReference>
<dbReference type="PANTHER" id="PTHR38784">
    <property type="entry name" value="SUCROSE PHOSPHORYLASE"/>
    <property type="match status" value="1"/>
</dbReference>
<keyword evidence="1" id="KW-0328">Glycosyltransferase</keyword>
<proteinExistence type="predicted"/>
<dbReference type="Gene3D" id="3.20.20.80">
    <property type="entry name" value="Glycosidases"/>
    <property type="match status" value="1"/>
</dbReference>
<evidence type="ECO:0000256" key="1">
    <source>
        <dbReference type="ARBA" id="ARBA00022676"/>
    </source>
</evidence>
<dbReference type="SUPFAM" id="SSF51445">
    <property type="entry name" value="(Trans)glycosidases"/>
    <property type="match status" value="1"/>
</dbReference>
<keyword evidence="2" id="KW-0808">Transferase</keyword>
<protein>
    <submittedName>
        <fullName evidence="3">Sucrose phosphorylase</fullName>
    </submittedName>
</protein>
<reference evidence="3 4" key="1">
    <citation type="submission" date="2018-04" db="EMBL/GenBank/DDBJ databases">
        <title>Genomic Encyclopedia of Archaeal and Bacterial Type Strains, Phase II (KMG-II): from individual species to whole genera.</title>
        <authorList>
            <person name="Goeker M."/>
        </authorList>
    </citation>
    <scope>NUCLEOTIDE SEQUENCE [LARGE SCALE GENOMIC DNA]</scope>
    <source>
        <strain evidence="3 4">DSM 28823</strain>
    </source>
</reference>
<dbReference type="Proteomes" id="UP000243525">
    <property type="component" value="Unassembled WGS sequence"/>
</dbReference>
<dbReference type="AlphaFoldDB" id="A0A2T5C4U5"/>
<gene>
    <name evidence="3" type="ORF">C8N47_103164</name>
</gene>
<dbReference type="PANTHER" id="PTHR38784:SF1">
    <property type="entry name" value="SUCROSE PHOSPHORYLASE"/>
    <property type="match status" value="1"/>
</dbReference>
<sequence>MAAQQISTKKLVKSGPMLNAYPDSIGGTLGNIVDFMQKSELDDAFQAFYILPSVFNTDLDRGFSVIDYELNELYASTDDLDELKKMNIALKFDFVLNHASVLSAQFQDILKNGENSAYKDFFIQWNKFWDGYGQMTDEGYIQPDSEYIKDMFFRKPGLPILMVRMPDGKEVPYWNTFYQEIKYGKIDAQDLMRGMDVQYSVAQKLAEVVNASLDEGKVPSKIDFDKFTTYSQDVIALLESRRKYLGQMDLNIKSPLVWKFYEDTLKKLSAYGAEIIRLDAFAYAPKEPGSKNFLNDPGTWDFLGEIRELADKYDLTLLPEIHSKYEEKIHEKLAQKGYLTYDFFLPGLIIDAFERNTNEVLIKWIKDMQEKDIRVVNMLGCHDGIPLLDLKGLLADEQIQNLIDTVVKRGGYVKDLHGQKNMYYQVNATYYSALGEDEDKLLLARAIQLFMPGKPQVWYLDLLAGKNDYDAVAKAGPGGHKEINRTNLELDKAFQIIGDGIVQKQIEILKFRNSFPAFGFDAHLQIHDSTAELLKLEWTNNGCIATLEANLLDFSFKITGMDEDGNDVVYRQG</sequence>